<dbReference type="AlphaFoldDB" id="A0A844FH02"/>
<evidence type="ECO:0000313" key="1">
    <source>
        <dbReference type="EMBL" id="MSS43343.1"/>
    </source>
</evidence>
<sequence length="208" mass="24578">MKIYILNKVLEFENNVESIEEIFEEVNNIIAISNYTLSHFEIDGDEVYNNFYGYFFKNIDTIEEVKVITKNIKDITKEILFSNIEYLEEAIFEVEVLANEFYKEPSKKTWSELVNLLEGIRWLMDTFYVVDMSDELKYIVTSYETWNLYAKDIYSLKDIMEGIGGIFENDDIAFPPEILSDEILPLFKDMKDKLDTLVDRNIDKSKLN</sequence>
<evidence type="ECO:0000313" key="2">
    <source>
        <dbReference type="Proteomes" id="UP000462760"/>
    </source>
</evidence>
<gene>
    <name evidence="1" type="ORF">FYJ27_06295</name>
</gene>
<name>A0A844FH02_9FIRM</name>
<organism evidence="1 2">
    <name type="scientific">Anaerosalibacter bizertensis</name>
    <dbReference type="NCBI Taxonomy" id="932217"/>
    <lineage>
        <taxon>Bacteria</taxon>
        <taxon>Bacillati</taxon>
        <taxon>Bacillota</taxon>
        <taxon>Tissierellia</taxon>
        <taxon>Tissierellales</taxon>
        <taxon>Sporanaerobacteraceae</taxon>
        <taxon>Anaerosalibacter</taxon>
    </lineage>
</organism>
<proteinExistence type="predicted"/>
<comment type="caution">
    <text evidence="1">The sequence shown here is derived from an EMBL/GenBank/DDBJ whole genome shotgun (WGS) entry which is preliminary data.</text>
</comment>
<reference evidence="1 2" key="1">
    <citation type="submission" date="2019-08" db="EMBL/GenBank/DDBJ databases">
        <title>In-depth cultivation of the pig gut microbiome towards novel bacterial diversity and tailored functional studies.</title>
        <authorList>
            <person name="Wylensek D."/>
            <person name="Hitch T.C.A."/>
            <person name="Clavel T."/>
        </authorList>
    </citation>
    <scope>NUCLEOTIDE SEQUENCE [LARGE SCALE GENOMIC DNA]</scope>
    <source>
        <strain evidence="1 2">Med78-601-WT-4W-RMD-3</strain>
    </source>
</reference>
<dbReference type="EMBL" id="VULR01000007">
    <property type="protein sequence ID" value="MSS43343.1"/>
    <property type="molecule type" value="Genomic_DNA"/>
</dbReference>
<dbReference type="Proteomes" id="UP000462760">
    <property type="component" value="Unassembled WGS sequence"/>
</dbReference>
<protein>
    <submittedName>
        <fullName evidence="1">Uncharacterized protein</fullName>
    </submittedName>
</protein>
<dbReference type="RefSeq" id="WP_154484027.1">
    <property type="nucleotide sequence ID" value="NZ_VULR01000007.1"/>
</dbReference>
<accession>A0A844FH02</accession>
<dbReference type="OrthoDB" id="1683192at2"/>